<dbReference type="AlphaFoldDB" id="A0A0H2Y243"/>
<dbReference type="Gene3D" id="6.20.20.10">
    <property type="match status" value="1"/>
</dbReference>
<dbReference type="HOGENOM" id="CLU_205256_0_0_4"/>
<name>A0A0H2Y243_BURO1</name>
<dbReference type="InterPro" id="IPR036410">
    <property type="entry name" value="HSP_DnaJ_Cys-rich_dom_sf"/>
</dbReference>
<proteinExistence type="predicted"/>
<dbReference type="EMBL" id="CP000380">
    <property type="protein sequence ID" value="ABF80534.1"/>
    <property type="molecule type" value="Genomic_DNA"/>
</dbReference>
<protein>
    <recommendedName>
        <fullName evidence="3">Molecular chaperone DnaJ</fullName>
    </recommendedName>
</protein>
<evidence type="ECO:0008006" key="3">
    <source>
        <dbReference type="Google" id="ProtNLM"/>
    </source>
</evidence>
<sequence length="64" mass="6171">MSTTKPSAYPDPATPPNAGDEGPAGAPGIGEDTCRVCRGTGRVEGQPCVVCGGTGKILQGIGGG</sequence>
<evidence type="ECO:0000313" key="2">
    <source>
        <dbReference type="EMBL" id="ABF80534.1"/>
    </source>
</evidence>
<gene>
    <name evidence="2" type="ordered locus">Bcen_5665</name>
</gene>
<reference evidence="2" key="1">
    <citation type="submission" date="2006-05" db="EMBL/GenBank/DDBJ databases">
        <title>Complete sequence of chromosome 3 of Burkholderia cenocepacia AU 1054.</title>
        <authorList>
            <consortium name="US DOE Joint Genome Institute"/>
            <person name="Copeland A."/>
            <person name="Lucas S."/>
            <person name="Lapidus A."/>
            <person name="Barry K."/>
            <person name="Detter J.C."/>
            <person name="Glavina del Rio T."/>
            <person name="Hammon N."/>
            <person name="Israni S."/>
            <person name="Dalin E."/>
            <person name="Tice H."/>
            <person name="Pitluck S."/>
            <person name="Chain P."/>
            <person name="Malfatti S."/>
            <person name="Shin M."/>
            <person name="Vergez L."/>
            <person name="Schmutz J."/>
            <person name="Larimer F."/>
            <person name="Land M."/>
            <person name="Hauser L."/>
            <person name="Kyrpides N."/>
            <person name="Lykidis A."/>
            <person name="LiPuma J.J."/>
            <person name="Konstantinidis K."/>
            <person name="Tiedje J.M."/>
            <person name="Richardson P."/>
        </authorList>
    </citation>
    <scope>NUCLEOTIDE SEQUENCE [LARGE SCALE GENOMIC DNA]</scope>
    <source>
        <strain evidence="2">AU 1054</strain>
    </source>
</reference>
<evidence type="ECO:0000256" key="1">
    <source>
        <dbReference type="SAM" id="MobiDB-lite"/>
    </source>
</evidence>
<feature type="region of interest" description="Disordered" evidence="1">
    <location>
        <begin position="1"/>
        <end position="32"/>
    </location>
</feature>
<dbReference type="SUPFAM" id="SSF57938">
    <property type="entry name" value="DnaJ/Hsp40 cysteine-rich domain"/>
    <property type="match status" value="1"/>
</dbReference>
<accession>A0A0H2Y243</accession>
<organism evidence="2">
    <name type="scientific">Burkholderia orbicola (strain AU 1054)</name>
    <dbReference type="NCBI Taxonomy" id="331271"/>
    <lineage>
        <taxon>Bacteria</taxon>
        <taxon>Pseudomonadati</taxon>
        <taxon>Pseudomonadota</taxon>
        <taxon>Betaproteobacteria</taxon>
        <taxon>Burkholderiales</taxon>
        <taxon>Burkholderiaceae</taxon>
        <taxon>Burkholderia</taxon>
        <taxon>Burkholderia cepacia complex</taxon>
        <taxon>Burkholderia orbicola</taxon>
    </lineage>
</organism>